<evidence type="ECO:0000256" key="2">
    <source>
        <dbReference type="ARBA" id="ARBA00023125"/>
    </source>
</evidence>
<evidence type="ECO:0000313" key="6">
    <source>
        <dbReference type="EMBL" id="MCM5682887.1"/>
    </source>
</evidence>
<dbReference type="SUPFAM" id="SSF46689">
    <property type="entry name" value="Homeodomain-like"/>
    <property type="match status" value="1"/>
</dbReference>
<dbReference type="RefSeq" id="WP_251781429.1">
    <property type="nucleotide sequence ID" value="NZ_JAMKFE010000026.1"/>
</dbReference>
<keyword evidence="2 4" id="KW-0238">DNA-binding</keyword>
<dbReference type="PRINTS" id="PR00455">
    <property type="entry name" value="HTHTETR"/>
</dbReference>
<evidence type="ECO:0000313" key="7">
    <source>
        <dbReference type="Proteomes" id="UP001165541"/>
    </source>
</evidence>
<dbReference type="Gene3D" id="1.10.357.10">
    <property type="entry name" value="Tetracycline Repressor, domain 2"/>
    <property type="match status" value="1"/>
</dbReference>
<dbReference type="PROSITE" id="PS50977">
    <property type="entry name" value="HTH_TETR_2"/>
    <property type="match status" value="1"/>
</dbReference>
<reference evidence="6" key="1">
    <citation type="submission" date="2022-05" db="EMBL/GenBank/DDBJ databases">
        <title>Schlegelella sp. nov., isolated from mangrove soil.</title>
        <authorList>
            <person name="Liu Y."/>
            <person name="Ge X."/>
            <person name="Liu W."/>
        </authorList>
    </citation>
    <scope>NUCLEOTIDE SEQUENCE</scope>
    <source>
        <strain evidence="6">S2-27</strain>
    </source>
</reference>
<protein>
    <submittedName>
        <fullName evidence="6">TetR/AcrR family transcriptional regulator</fullName>
    </submittedName>
</protein>
<dbReference type="EMBL" id="JAMKFE010000026">
    <property type="protein sequence ID" value="MCM5682887.1"/>
    <property type="molecule type" value="Genomic_DNA"/>
</dbReference>
<sequence>MTATAPARAPARDRLLAAANELFYAEGINNVGIDRVIEHAGVAKASLYANFRSKDELVRAYLESRHEARKARMLERIERHRSARERALAVFDSVAETVAQPGYRGCPFMRAASEQPGEGPAAEVNAKARGWLRELFTSLLREAGARNAPAVAQQFVLLFDGAVVAAQLDGNVDAVRTARTMAASLLAASSQRGTRM</sequence>
<keyword evidence="7" id="KW-1185">Reference proteome</keyword>
<dbReference type="PANTHER" id="PTHR47506:SF1">
    <property type="entry name" value="HTH-TYPE TRANSCRIPTIONAL REGULATOR YJDC"/>
    <property type="match status" value="1"/>
</dbReference>
<name>A0ABT0YVW5_9BURK</name>
<gene>
    <name evidence="6" type="ORF">M8A51_25465</name>
</gene>
<dbReference type="PANTHER" id="PTHR47506">
    <property type="entry name" value="TRANSCRIPTIONAL REGULATORY PROTEIN"/>
    <property type="match status" value="1"/>
</dbReference>
<dbReference type="InterPro" id="IPR009057">
    <property type="entry name" value="Homeodomain-like_sf"/>
</dbReference>
<dbReference type="Proteomes" id="UP001165541">
    <property type="component" value="Unassembled WGS sequence"/>
</dbReference>
<dbReference type="SUPFAM" id="SSF48498">
    <property type="entry name" value="Tetracyclin repressor-like, C-terminal domain"/>
    <property type="match status" value="1"/>
</dbReference>
<dbReference type="InterPro" id="IPR036271">
    <property type="entry name" value="Tet_transcr_reg_TetR-rel_C_sf"/>
</dbReference>
<dbReference type="InterPro" id="IPR001647">
    <property type="entry name" value="HTH_TetR"/>
</dbReference>
<keyword evidence="1" id="KW-0805">Transcription regulation</keyword>
<evidence type="ECO:0000256" key="1">
    <source>
        <dbReference type="ARBA" id="ARBA00023015"/>
    </source>
</evidence>
<evidence type="ECO:0000256" key="4">
    <source>
        <dbReference type="PROSITE-ProRule" id="PRU00335"/>
    </source>
</evidence>
<proteinExistence type="predicted"/>
<comment type="caution">
    <text evidence="6">The sequence shown here is derived from an EMBL/GenBank/DDBJ whole genome shotgun (WGS) entry which is preliminary data.</text>
</comment>
<organism evidence="6 7">
    <name type="scientific">Caldimonas mangrovi</name>
    <dbReference type="NCBI Taxonomy" id="2944811"/>
    <lineage>
        <taxon>Bacteria</taxon>
        <taxon>Pseudomonadati</taxon>
        <taxon>Pseudomonadota</taxon>
        <taxon>Betaproteobacteria</taxon>
        <taxon>Burkholderiales</taxon>
        <taxon>Sphaerotilaceae</taxon>
        <taxon>Caldimonas</taxon>
    </lineage>
</organism>
<dbReference type="Pfam" id="PF00440">
    <property type="entry name" value="TetR_N"/>
    <property type="match status" value="1"/>
</dbReference>
<evidence type="ECO:0000256" key="3">
    <source>
        <dbReference type="ARBA" id="ARBA00023163"/>
    </source>
</evidence>
<keyword evidence="3" id="KW-0804">Transcription</keyword>
<feature type="DNA-binding region" description="H-T-H motif" evidence="4">
    <location>
        <begin position="32"/>
        <end position="51"/>
    </location>
</feature>
<evidence type="ECO:0000259" key="5">
    <source>
        <dbReference type="PROSITE" id="PS50977"/>
    </source>
</evidence>
<accession>A0ABT0YVW5</accession>
<feature type="domain" description="HTH tetR-type" evidence="5">
    <location>
        <begin position="9"/>
        <end position="69"/>
    </location>
</feature>